<feature type="region of interest" description="Disordered" evidence="1">
    <location>
        <begin position="109"/>
        <end position="197"/>
    </location>
</feature>
<dbReference type="EMBL" id="PGCJ01000873">
    <property type="protein sequence ID" value="PLW16345.1"/>
    <property type="molecule type" value="Genomic_DNA"/>
</dbReference>
<name>A0A2N5SSX7_9BASI</name>
<sequence length="343" mass="39507">MAEAAAELMLDKLNECTIGDNLVKEIKRSIVLQGNMIDVKNKYVRDDLTDLDNKLGEQMSSLQIDHLRNHKKTIRSLTDLSIEVKENAAKQAAICNDIRRHMGSLAGSMSSFIRNNSDPEIPVPPPELSGQHTKPKMPRGRHAPFSPAQEPLHRKEQEPSPFETNEAAGSGEPPSPPNAPGTTFLPENHTPGQQGSLENPLELSQLWKAIPRTADWETFSGEGEYNHDLFIKQADMYVQDYFMKDYMIVSRLGILLTKTAKNWYIHMRESNGTHSWDWWKAQIRKKFGTAQWKWRMQKKFEKDYFDNDLKSVHSWFGTQRDRLKAFQPELSHYIICEKILKQF</sequence>
<evidence type="ECO:0008006" key="4">
    <source>
        <dbReference type="Google" id="ProtNLM"/>
    </source>
</evidence>
<reference evidence="2 3" key="1">
    <citation type="submission" date="2017-11" db="EMBL/GenBank/DDBJ databases">
        <title>De novo assembly and phasing of dikaryotic genomes from two isolates of Puccinia coronata f. sp. avenae, the causal agent of oat crown rust.</title>
        <authorList>
            <person name="Miller M.E."/>
            <person name="Zhang Y."/>
            <person name="Omidvar V."/>
            <person name="Sperschneider J."/>
            <person name="Schwessinger B."/>
            <person name="Raley C."/>
            <person name="Palmer J.M."/>
            <person name="Garnica D."/>
            <person name="Upadhyaya N."/>
            <person name="Rathjen J."/>
            <person name="Taylor J.M."/>
            <person name="Park R.F."/>
            <person name="Dodds P.N."/>
            <person name="Hirsch C.D."/>
            <person name="Kianian S.F."/>
            <person name="Figueroa M."/>
        </authorList>
    </citation>
    <scope>NUCLEOTIDE SEQUENCE [LARGE SCALE GENOMIC DNA]</scope>
    <source>
        <strain evidence="2">12NC29</strain>
    </source>
</reference>
<evidence type="ECO:0000313" key="2">
    <source>
        <dbReference type="EMBL" id="PLW16345.1"/>
    </source>
</evidence>
<organism evidence="2 3">
    <name type="scientific">Puccinia coronata f. sp. avenae</name>
    <dbReference type="NCBI Taxonomy" id="200324"/>
    <lineage>
        <taxon>Eukaryota</taxon>
        <taxon>Fungi</taxon>
        <taxon>Dikarya</taxon>
        <taxon>Basidiomycota</taxon>
        <taxon>Pucciniomycotina</taxon>
        <taxon>Pucciniomycetes</taxon>
        <taxon>Pucciniales</taxon>
        <taxon>Pucciniaceae</taxon>
        <taxon>Puccinia</taxon>
    </lineage>
</organism>
<proteinExistence type="predicted"/>
<dbReference type="AlphaFoldDB" id="A0A2N5SSX7"/>
<feature type="compositionally biased region" description="Basic residues" evidence="1">
    <location>
        <begin position="133"/>
        <end position="142"/>
    </location>
</feature>
<dbReference type="Proteomes" id="UP000235388">
    <property type="component" value="Unassembled WGS sequence"/>
</dbReference>
<protein>
    <recommendedName>
        <fullName evidence="4">Retrotransposon gag domain-containing protein</fullName>
    </recommendedName>
</protein>
<evidence type="ECO:0000313" key="3">
    <source>
        <dbReference type="Proteomes" id="UP000235388"/>
    </source>
</evidence>
<comment type="caution">
    <text evidence="2">The sequence shown here is derived from an EMBL/GenBank/DDBJ whole genome shotgun (WGS) entry which is preliminary data.</text>
</comment>
<dbReference type="OrthoDB" id="2506710at2759"/>
<evidence type="ECO:0000256" key="1">
    <source>
        <dbReference type="SAM" id="MobiDB-lite"/>
    </source>
</evidence>
<feature type="compositionally biased region" description="Polar residues" evidence="1">
    <location>
        <begin position="109"/>
        <end position="118"/>
    </location>
</feature>
<dbReference type="STRING" id="200324.A0A2N5SSX7"/>
<gene>
    <name evidence="2" type="ORF">PCANC_21152</name>
</gene>
<accession>A0A2N5SSX7</accession>
<keyword evidence="3" id="KW-1185">Reference proteome</keyword>